<evidence type="ECO:0000256" key="1">
    <source>
        <dbReference type="ARBA" id="ARBA00023125"/>
    </source>
</evidence>
<dbReference type="PANTHER" id="PTHR41251:SF1">
    <property type="entry name" value="NON-HOMOLOGOUS END JOINING PROTEIN KU"/>
    <property type="match status" value="1"/>
</dbReference>
<evidence type="ECO:0000256" key="3">
    <source>
        <dbReference type="SAM" id="MobiDB-lite"/>
    </source>
</evidence>
<evidence type="ECO:0000313" key="6">
    <source>
        <dbReference type="Proteomes" id="UP001597173"/>
    </source>
</evidence>
<dbReference type="EMBL" id="JBHTNF010000001">
    <property type="protein sequence ID" value="MFD1326713.1"/>
    <property type="molecule type" value="Genomic_DNA"/>
</dbReference>
<dbReference type="InterPro" id="IPR009187">
    <property type="entry name" value="Prok_Ku"/>
</dbReference>
<dbReference type="PANTHER" id="PTHR41251">
    <property type="entry name" value="NON-HOMOLOGOUS END JOINING PROTEIN KU"/>
    <property type="match status" value="1"/>
</dbReference>
<evidence type="ECO:0000313" key="5">
    <source>
        <dbReference type="EMBL" id="MFD1326713.1"/>
    </source>
</evidence>
<dbReference type="SUPFAM" id="SSF100939">
    <property type="entry name" value="SPOC domain-like"/>
    <property type="match status" value="1"/>
</dbReference>
<dbReference type="PIRSF" id="PIRSF006493">
    <property type="entry name" value="Prok_Ku"/>
    <property type="match status" value="1"/>
</dbReference>
<keyword evidence="2" id="KW-0234">DNA repair</keyword>
<dbReference type="CDD" id="cd00789">
    <property type="entry name" value="KU_like"/>
    <property type="match status" value="1"/>
</dbReference>
<feature type="region of interest" description="Disordered" evidence="3">
    <location>
        <begin position="250"/>
        <end position="288"/>
    </location>
</feature>
<comment type="function">
    <text evidence="2">With LigD forms a non-homologous end joining (NHEJ) DNA repair enzyme, which repairs dsDNA breaks with reduced fidelity. Binds linear dsDNA with 5'- and 3'- overhangs but not closed circular dsDNA nor ssDNA. Recruits and stimulates the ligase activity of LigD.</text>
</comment>
<reference evidence="6" key="1">
    <citation type="journal article" date="2019" name="Int. J. Syst. Evol. Microbiol.">
        <title>The Global Catalogue of Microorganisms (GCM) 10K type strain sequencing project: providing services to taxonomists for standard genome sequencing and annotation.</title>
        <authorList>
            <consortium name="The Broad Institute Genomics Platform"/>
            <consortium name="The Broad Institute Genome Sequencing Center for Infectious Disease"/>
            <person name="Wu L."/>
            <person name="Ma J."/>
        </authorList>
    </citation>
    <scope>NUCLEOTIDE SEQUENCE [LARGE SCALE GENOMIC DNA]</scope>
    <source>
        <strain evidence="6">CCUG 55609</strain>
    </source>
</reference>
<comment type="subunit">
    <text evidence="2">Homodimer. Interacts with LigD.</text>
</comment>
<dbReference type="HAMAP" id="MF_01875">
    <property type="entry name" value="Prokaryotic_Ku"/>
    <property type="match status" value="1"/>
</dbReference>
<dbReference type="Pfam" id="PF02735">
    <property type="entry name" value="Ku"/>
    <property type="match status" value="1"/>
</dbReference>
<keyword evidence="1 2" id="KW-0238">DNA-binding</keyword>
<name>A0ABW3YS69_MYCRA</name>
<accession>A0ABW3YS69</accession>
<keyword evidence="2" id="KW-0227">DNA damage</keyword>
<evidence type="ECO:0000256" key="2">
    <source>
        <dbReference type="HAMAP-Rule" id="MF_01875"/>
    </source>
</evidence>
<comment type="caution">
    <text evidence="5">The sequence shown here is derived from an EMBL/GenBank/DDBJ whole genome shotgun (WGS) entry which is preliminary data.</text>
</comment>
<dbReference type="NCBIfam" id="TIGR02772">
    <property type="entry name" value="Ku_bact"/>
    <property type="match status" value="1"/>
</dbReference>
<evidence type="ECO:0000259" key="4">
    <source>
        <dbReference type="SMART" id="SM00559"/>
    </source>
</evidence>
<sequence>MARALWKGFLTFGVVTLPVILYTAVSSAERVSFSIINRRTGNKVRREYVDSGSGEPVERDAQVKGYEFEKDQHIIIEPDEIAAVAPESDKTMRISDYIPNSEIDTVFLDKPYYLIPDKAGEEAFVLLRDAMVRSGVAAIARAVLFRRLRTLLIRPHGNGLIASTMNFDYEVRSAEEAFEQAPKVHIEGEMLELAKHIIATKKGSFDPKTFEDRYDRALMELVQAKAEGKTITPPKAAKVEQAGSLLEALRESAGVTGKRRPKTAARSRSTGAAKAGRKTGTGERRKAG</sequence>
<keyword evidence="2" id="KW-0233">DNA recombination</keyword>
<protein>
    <recommendedName>
        <fullName evidence="2">Non-homologous end joining protein Ku</fullName>
    </recommendedName>
</protein>
<dbReference type="InterPro" id="IPR006164">
    <property type="entry name" value="DNA_bd_Ku70/Ku80"/>
</dbReference>
<organism evidence="5 6">
    <name type="scientific">Mycoplana ramosa</name>
    <name type="common">Mycoplana bullata</name>
    <dbReference type="NCBI Taxonomy" id="40837"/>
    <lineage>
        <taxon>Bacteria</taxon>
        <taxon>Pseudomonadati</taxon>
        <taxon>Pseudomonadota</taxon>
        <taxon>Alphaproteobacteria</taxon>
        <taxon>Hyphomicrobiales</taxon>
        <taxon>Rhizobiaceae</taxon>
        <taxon>Mycoplana</taxon>
    </lineage>
</organism>
<keyword evidence="6" id="KW-1185">Reference proteome</keyword>
<dbReference type="Gene3D" id="2.40.290.10">
    <property type="match status" value="1"/>
</dbReference>
<feature type="domain" description="Ku" evidence="4">
    <location>
        <begin position="54"/>
        <end position="183"/>
    </location>
</feature>
<dbReference type="RefSeq" id="WP_374838395.1">
    <property type="nucleotide sequence ID" value="NZ_JBHEEW010000006.1"/>
</dbReference>
<gene>
    <name evidence="2" type="primary">ku</name>
    <name evidence="5" type="ORF">ACFQ33_02200</name>
</gene>
<comment type="similarity">
    <text evidence="2">Belongs to the prokaryotic Ku family.</text>
</comment>
<dbReference type="Proteomes" id="UP001597173">
    <property type="component" value="Unassembled WGS sequence"/>
</dbReference>
<dbReference type="InterPro" id="IPR016194">
    <property type="entry name" value="SPOC-like_C_dom_sf"/>
</dbReference>
<proteinExistence type="inferred from homology"/>
<dbReference type="SMART" id="SM00559">
    <property type="entry name" value="Ku78"/>
    <property type="match status" value="1"/>
</dbReference>